<evidence type="ECO:0000313" key="3">
    <source>
        <dbReference type="Proteomes" id="UP000242146"/>
    </source>
</evidence>
<accession>A0A1X2G576</accession>
<protein>
    <submittedName>
        <fullName evidence="2">Uncharacterized protein</fullName>
    </submittedName>
</protein>
<name>A0A1X2G576_9FUNG</name>
<comment type="caution">
    <text evidence="2">The sequence shown here is derived from an EMBL/GenBank/DDBJ whole genome shotgun (WGS) entry which is preliminary data.</text>
</comment>
<dbReference type="EMBL" id="MCGT01000043">
    <property type="protein sequence ID" value="ORX45338.1"/>
    <property type="molecule type" value="Genomic_DNA"/>
</dbReference>
<dbReference type="AlphaFoldDB" id="A0A1X2G576"/>
<sequence length="255" mass="29359">MLLTNLFNLTLTLHVNALAPCESFGLPYVVFLFLAAINLLHHCCTTAAAAPTRCAFQFADRWMCTNQRMMMILKKSLRLIKIAQPTFDHSKNEEIANFCQGVLNDLRKRKKKKRCLVFFFFLQYLTASLCNSERHCSLIFETTSCITLLTVNYMLSSVYCSFSAVINTLHLFKSLTGILTESLTFNYSTVPYDFFCNWMILQKKKKKRIIAAFPSLLIASLTVPRQHTHGRQSKARHSLQSCWKIHGQRHQHVHA</sequence>
<keyword evidence="1" id="KW-0732">Signal</keyword>
<gene>
    <name evidence="2" type="ORF">DM01DRAFT_1174663</name>
</gene>
<evidence type="ECO:0000313" key="2">
    <source>
        <dbReference type="EMBL" id="ORX45338.1"/>
    </source>
</evidence>
<proteinExistence type="predicted"/>
<feature type="signal peptide" evidence="1">
    <location>
        <begin position="1"/>
        <end position="17"/>
    </location>
</feature>
<organism evidence="2 3">
    <name type="scientific">Hesseltinella vesiculosa</name>
    <dbReference type="NCBI Taxonomy" id="101127"/>
    <lineage>
        <taxon>Eukaryota</taxon>
        <taxon>Fungi</taxon>
        <taxon>Fungi incertae sedis</taxon>
        <taxon>Mucoromycota</taxon>
        <taxon>Mucoromycotina</taxon>
        <taxon>Mucoromycetes</taxon>
        <taxon>Mucorales</taxon>
        <taxon>Cunninghamellaceae</taxon>
        <taxon>Hesseltinella</taxon>
    </lineage>
</organism>
<evidence type="ECO:0000256" key="1">
    <source>
        <dbReference type="SAM" id="SignalP"/>
    </source>
</evidence>
<reference evidence="2 3" key="1">
    <citation type="submission" date="2016-07" db="EMBL/GenBank/DDBJ databases">
        <title>Pervasive Adenine N6-methylation of Active Genes in Fungi.</title>
        <authorList>
            <consortium name="DOE Joint Genome Institute"/>
            <person name="Mondo S.J."/>
            <person name="Dannebaum R.O."/>
            <person name="Kuo R.C."/>
            <person name="Labutti K."/>
            <person name="Haridas S."/>
            <person name="Kuo A."/>
            <person name="Salamov A."/>
            <person name="Ahrendt S.R."/>
            <person name="Lipzen A."/>
            <person name="Sullivan W."/>
            <person name="Andreopoulos W.B."/>
            <person name="Clum A."/>
            <person name="Lindquist E."/>
            <person name="Daum C."/>
            <person name="Ramamoorthy G.K."/>
            <person name="Gryganskyi A."/>
            <person name="Culley D."/>
            <person name="Magnuson J.K."/>
            <person name="James T.Y."/>
            <person name="O'Malley M.A."/>
            <person name="Stajich J.E."/>
            <person name="Spatafora J.W."/>
            <person name="Visel A."/>
            <person name="Grigoriev I.V."/>
        </authorList>
    </citation>
    <scope>NUCLEOTIDE SEQUENCE [LARGE SCALE GENOMIC DNA]</scope>
    <source>
        <strain evidence="2 3">NRRL 3301</strain>
    </source>
</reference>
<keyword evidence="3" id="KW-1185">Reference proteome</keyword>
<dbReference type="Proteomes" id="UP000242146">
    <property type="component" value="Unassembled WGS sequence"/>
</dbReference>
<feature type="chain" id="PRO_5012326614" evidence="1">
    <location>
        <begin position="18"/>
        <end position="255"/>
    </location>
</feature>